<comment type="similarity">
    <text evidence="2">Belongs to the nucleoplasmin family.</text>
</comment>
<sequence length="174" mass="19237">MTSNKNSKPDMTVAVLWSCELNAGQTTQKFQISDDEIWEHQLALKTICLGVGAKDELNIVEIVPENEGAAVPIAALQLSILPMTTISGIELTPPVTFRLKSGSGPVYVTGQNLVLEDYSWDDEEEDMVEEEEEEEEEVETPPKPAKRSATTKKAGLSKKKKMEAEKTEEKRSAK</sequence>
<dbReference type="AlphaFoldDB" id="A0A401PUF4"/>
<evidence type="ECO:0000256" key="3">
    <source>
        <dbReference type="ARBA" id="ARBA00023242"/>
    </source>
</evidence>
<dbReference type="InterPro" id="IPR024057">
    <property type="entry name" value="Nucleoplasmin_core_dom"/>
</dbReference>
<evidence type="ECO:0000256" key="1">
    <source>
        <dbReference type="ARBA" id="ARBA00004123"/>
    </source>
</evidence>
<feature type="compositionally biased region" description="Acidic residues" evidence="4">
    <location>
        <begin position="121"/>
        <end position="139"/>
    </location>
</feature>
<gene>
    <name evidence="6" type="ORF">scyTo_0018373</name>
</gene>
<dbReference type="InterPro" id="IPR036824">
    <property type="entry name" value="Nucleoplasmin_core_dom_sf"/>
</dbReference>
<keyword evidence="3" id="KW-0539">Nucleus</keyword>
<proteinExistence type="inferred from homology"/>
<dbReference type="Pfam" id="PF03066">
    <property type="entry name" value="Nucleoplasmin"/>
    <property type="match status" value="1"/>
</dbReference>
<comment type="subcellular location">
    <subcellularLocation>
        <location evidence="1">Nucleus</location>
    </subcellularLocation>
</comment>
<feature type="region of interest" description="Disordered" evidence="4">
    <location>
        <begin position="121"/>
        <end position="174"/>
    </location>
</feature>
<dbReference type="PANTHER" id="PTHR22747">
    <property type="entry name" value="NUCLEOPLASMIN"/>
    <property type="match status" value="1"/>
</dbReference>
<comment type="caution">
    <text evidence="6">The sequence shown here is derived from an EMBL/GenBank/DDBJ whole genome shotgun (WGS) entry which is preliminary data.</text>
</comment>
<dbReference type="GO" id="GO:0005730">
    <property type="term" value="C:nucleolus"/>
    <property type="evidence" value="ECO:0007669"/>
    <property type="project" value="TreeGrafter"/>
</dbReference>
<evidence type="ECO:0000259" key="5">
    <source>
        <dbReference type="Pfam" id="PF03066"/>
    </source>
</evidence>
<dbReference type="InterPro" id="IPR004301">
    <property type="entry name" value="Nucleoplasmin"/>
</dbReference>
<dbReference type="GO" id="GO:0003682">
    <property type="term" value="F:chromatin binding"/>
    <property type="evidence" value="ECO:0007669"/>
    <property type="project" value="TreeGrafter"/>
</dbReference>
<name>A0A401PUF4_SCYTO</name>
<keyword evidence="7" id="KW-1185">Reference proteome</keyword>
<dbReference type="PANTHER" id="PTHR22747:SF18">
    <property type="entry name" value="GEO09167P1-RELATED"/>
    <property type="match status" value="1"/>
</dbReference>
<dbReference type="EMBL" id="BFAA01012742">
    <property type="protein sequence ID" value="GCB76732.1"/>
    <property type="molecule type" value="Genomic_DNA"/>
</dbReference>
<reference evidence="6 7" key="1">
    <citation type="journal article" date="2018" name="Nat. Ecol. Evol.">
        <title>Shark genomes provide insights into elasmobranch evolution and the origin of vertebrates.</title>
        <authorList>
            <person name="Hara Y"/>
            <person name="Yamaguchi K"/>
            <person name="Onimaru K"/>
            <person name="Kadota M"/>
            <person name="Koyanagi M"/>
            <person name="Keeley SD"/>
            <person name="Tatsumi K"/>
            <person name="Tanaka K"/>
            <person name="Motone F"/>
            <person name="Kageyama Y"/>
            <person name="Nozu R"/>
            <person name="Adachi N"/>
            <person name="Nishimura O"/>
            <person name="Nakagawa R"/>
            <person name="Tanegashima C"/>
            <person name="Kiyatake I"/>
            <person name="Matsumoto R"/>
            <person name="Murakumo K"/>
            <person name="Nishida K"/>
            <person name="Terakita A"/>
            <person name="Kuratani S"/>
            <person name="Sato K"/>
            <person name="Hyodo S Kuraku.S."/>
        </authorList>
    </citation>
    <scope>NUCLEOTIDE SEQUENCE [LARGE SCALE GENOMIC DNA]</scope>
</reference>
<protein>
    <recommendedName>
        <fullName evidence="5">Nucleoplasmin core domain-containing protein</fullName>
    </recommendedName>
</protein>
<evidence type="ECO:0000313" key="6">
    <source>
        <dbReference type="EMBL" id="GCB76732.1"/>
    </source>
</evidence>
<feature type="compositionally biased region" description="Basic and acidic residues" evidence="4">
    <location>
        <begin position="162"/>
        <end position="174"/>
    </location>
</feature>
<dbReference type="Gene3D" id="2.60.120.340">
    <property type="entry name" value="Nucleoplasmin core domain"/>
    <property type="match status" value="1"/>
</dbReference>
<feature type="compositionally biased region" description="Basic residues" evidence="4">
    <location>
        <begin position="144"/>
        <end position="161"/>
    </location>
</feature>
<organism evidence="6 7">
    <name type="scientific">Scyliorhinus torazame</name>
    <name type="common">Cloudy catshark</name>
    <name type="synonym">Catulus torazame</name>
    <dbReference type="NCBI Taxonomy" id="75743"/>
    <lineage>
        <taxon>Eukaryota</taxon>
        <taxon>Metazoa</taxon>
        <taxon>Chordata</taxon>
        <taxon>Craniata</taxon>
        <taxon>Vertebrata</taxon>
        <taxon>Chondrichthyes</taxon>
        <taxon>Elasmobranchii</taxon>
        <taxon>Galeomorphii</taxon>
        <taxon>Galeoidea</taxon>
        <taxon>Carcharhiniformes</taxon>
        <taxon>Scyliorhinidae</taxon>
        <taxon>Scyliorhinus</taxon>
    </lineage>
</organism>
<dbReference type="OMA" id="GQECYES"/>
<dbReference type="Proteomes" id="UP000288216">
    <property type="component" value="Unassembled WGS sequence"/>
</dbReference>
<evidence type="ECO:0000256" key="4">
    <source>
        <dbReference type="SAM" id="MobiDB-lite"/>
    </source>
</evidence>
<evidence type="ECO:0000313" key="7">
    <source>
        <dbReference type="Proteomes" id="UP000288216"/>
    </source>
</evidence>
<dbReference type="SUPFAM" id="SSF69203">
    <property type="entry name" value="Nucleoplasmin-like core domain"/>
    <property type="match status" value="1"/>
</dbReference>
<dbReference type="STRING" id="75743.A0A401PUF4"/>
<dbReference type="GO" id="GO:0006338">
    <property type="term" value="P:chromatin remodeling"/>
    <property type="evidence" value="ECO:0007669"/>
    <property type="project" value="TreeGrafter"/>
</dbReference>
<dbReference type="GO" id="GO:0005654">
    <property type="term" value="C:nucleoplasm"/>
    <property type="evidence" value="ECO:0007669"/>
    <property type="project" value="TreeGrafter"/>
</dbReference>
<dbReference type="GO" id="GO:0005737">
    <property type="term" value="C:cytoplasm"/>
    <property type="evidence" value="ECO:0007669"/>
    <property type="project" value="TreeGrafter"/>
</dbReference>
<evidence type="ECO:0000256" key="2">
    <source>
        <dbReference type="ARBA" id="ARBA00010744"/>
    </source>
</evidence>
<dbReference type="GO" id="GO:0003723">
    <property type="term" value="F:RNA binding"/>
    <property type="evidence" value="ECO:0007669"/>
    <property type="project" value="TreeGrafter"/>
</dbReference>
<accession>A0A401PUF4</accession>
<feature type="domain" description="Nucleoplasmin core" evidence="5">
    <location>
        <begin position="16"/>
        <end position="114"/>
    </location>
</feature>
<dbReference type="OrthoDB" id="6075101at2759"/>
<dbReference type="GO" id="GO:0042393">
    <property type="term" value="F:histone binding"/>
    <property type="evidence" value="ECO:0007669"/>
    <property type="project" value="TreeGrafter"/>
</dbReference>